<dbReference type="VEuPathDB" id="FungiDB:BTJ68_08379"/>
<protein>
    <recommendedName>
        <fullName evidence="4">PSI domain-containing protein</fullName>
    </recommendedName>
</protein>
<dbReference type="OrthoDB" id="5427091at2759"/>
<evidence type="ECO:0000313" key="3">
    <source>
        <dbReference type="Proteomes" id="UP000194280"/>
    </source>
</evidence>
<dbReference type="InParanoid" id="A0A1Z5T5R5"/>
<name>A0A1Z5T5R5_HORWE</name>
<organism evidence="2 3">
    <name type="scientific">Hortaea werneckii EXF-2000</name>
    <dbReference type="NCBI Taxonomy" id="1157616"/>
    <lineage>
        <taxon>Eukaryota</taxon>
        <taxon>Fungi</taxon>
        <taxon>Dikarya</taxon>
        <taxon>Ascomycota</taxon>
        <taxon>Pezizomycotina</taxon>
        <taxon>Dothideomycetes</taxon>
        <taxon>Dothideomycetidae</taxon>
        <taxon>Mycosphaerellales</taxon>
        <taxon>Teratosphaeriaceae</taxon>
        <taxon>Hortaea</taxon>
    </lineage>
</organism>
<proteinExistence type="predicted"/>
<feature type="transmembrane region" description="Helical" evidence="1">
    <location>
        <begin position="74"/>
        <end position="101"/>
    </location>
</feature>
<evidence type="ECO:0000313" key="2">
    <source>
        <dbReference type="EMBL" id="OTA31360.1"/>
    </source>
</evidence>
<dbReference type="STRING" id="1157616.A0A1Z5T5R5"/>
<evidence type="ECO:0008006" key="4">
    <source>
        <dbReference type="Google" id="ProtNLM"/>
    </source>
</evidence>
<dbReference type="Proteomes" id="UP000194280">
    <property type="component" value="Unassembled WGS sequence"/>
</dbReference>
<evidence type="ECO:0000256" key="1">
    <source>
        <dbReference type="SAM" id="Phobius"/>
    </source>
</evidence>
<sequence length="164" mass="18326">MDPQDRLSACWAIQECQKCTHSRHGCGWCPFSATCVPTSTLLKPLSHPNTCPLAAERFELRTKALGCGCSTTTLLSVVVTVFATIITLAVLYVLGLGVAFVSRKALLGSWSGWELEIEDDASRRGHAWRRSNGLTQFFRRRQLALTAESEQERMTERTRLMGHR</sequence>
<keyword evidence="1" id="KW-1133">Transmembrane helix</keyword>
<reference evidence="2 3" key="1">
    <citation type="submission" date="2017-01" db="EMBL/GenBank/DDBJ databases">
        <title>The recent genome duplication of the halophilic yeast Hortaea werneckii: insights from long-read sequencing.</title>
        <authorList>
            <person name="Sinha S."/>
            <person name="Flibotte S."/>
            <person name="Neira M."/>
            <person name="Lenassi M."/>
            <person name="Gostincar C."/>
            <person name="Stajich J.E."/>
            <person name="Nislow C.E."/>
        </authorList>
    </citation>
    <scope>NUCLEOTIDE SEQUENCE [LARGE SCALE GENOMIC DNA]</scope>
    <source>
        <strain evidence="2 3">EXF-2000</strain>
    </source>
</reference>
<keyword evidence="1" id="KW-0812">Transmembrane</keyword>
<dbReference type="AlphaFoldDB" id="A0A1Z5T5R5"/>
<keyword evidence="3" id="KW-1185">Reference proteome</keyword>
<gene>
    <name evidence="2" type="ORF">BTJ68_08379</name>
</gene>
<dbReference type="EMBL" id="MUNK01000116">
    <property type="protein sequence ID" value="OTA31360.1"/>
    <property type="molecule type" value="Genomic_DNA"/>
</dbReference>
<comment type="caution">
    <text evidence="2">The sequence shown here is derived from an EMBL/GenBank/DDBJ whole genome shotgun (WGS) entry which is preliminary data.</text>
</comment>
<accession>A0A1Z5T5R5</accession>
<keyword evidence="1" id="KW-0472">Membrane</keyword>